<name>A0A931FCV9_9ACTN</name>
<feature type="transmembrane region" description="Helical" evidence="7">
    <location>
        <begin position="9"/>
        <end position="30"/>
    </location>
</feature>
<proteinExistence type="inferred from homology"/>
<dbReference type="PANTHER" id="PTHR32243">
    <property type="entry name" value="MALTOSE TRANSPORT SYSTEM PERMEASE-RELATED"/>
    <property type="match status" value="1"/>
</dbReference>
<gene>
    <name evidence="9" type="ORF">I2501_05860</name>
</gene>
<dbReference type="Pfam" id="PF00528">
    <property type="entry name" value="BPD_transp_1"/>
    <property type="match status" value="1"/>
</dbReference>
<evidence type="ECO:0000256" key="5">
    <source>
        <dbReference type="ARBA" id="ARBA00022989"/>
    </source>
</evidence>
<keyword evidence="10" id="KW-1185">Reference proteome</keyword>
<dbReference type="SUPFAM" id="SSF161098">
    <property type="entry name" value="MetI-like"/>
    <property type="match status" value="1"/>
</dbReference>
<keyword evidence="5 7" id="KW-1133">Transmembrane helix</keyword>
<dbReference type="Proteomes" id="UP000657385">
    <property type="component" value="Unassembled WGS sequence"/>
</dbReference>
<dbReference type="InterPro" id="IPR050901">
    <property type="entry name" value="BP-dep_ABC_trans_perm"/>
</dbReference>
<keyword evidence="3" id="KW-1003">Cell membrane</keyword>
<feature type="transmembrane region" description="Helical" evidence="7">
    <location>
        <begin position="105"/>
        <end position="129"/>
    </location>
</feature>
<evidence type="ECO:0000259" key="8">
    <source>
        <dbReference type="PROSITE" id="PS50928"/>
    </source>
</evidence>
<feature type="domain" description="ABC transmembrane type-1" evidence="8">
    <location>
        <begin position="70"/>
        <end position="261"/>
    </location>
</feature>
<evidence type="ECO:0000256" key="7">
    <source>
        <dbReference type="RuleBase" id="RU363032"/>
    </source>
</evidence>
<organism evidence="9 10">
    <name type="scientific">Streptacidiphilus fuscans</name>
    <dbReference type="NCBI Taxonomy" id="2789292"/>
    <lineage>
        <taxon>Bacteria</taxon>
        <taxon>Bacillati</taxon>
        <taxon>Actinomycetota</taxon>
        <taxon>Actinomycetes</taxon>
        <taxon>Kitasatosporales</taxon>
        <taxon>Streptomycetaceae</taxon>
        <taxon>Streptacidiphilus</taxon>
    </lineage>
</organism>
<dbReference type="PANTHER" id="PTHR32243:SF18">
    <property type="entry name" value="INNER MEMBRANE ABC TRANSPORTER PERMEASE PROTEIN YCJP"/>
    <property type="match status" value="1"/>
</dbReference>
<feature type="transmembrane region" description="Helical" evidence="7">
    <location>
        <begin position="141"/>
        <end position="161"/>
    </location>
</feature>
<comment type="subcellular location">
    <subcellularLocation>
        <location evidence="1 7">Cell membrane</location>
        <topology evidence="1 7">Multi-pass membrane protein</topology>
    </subcellularLocation>
</comment>
<dbReference type="RefSeq" id="WP_196192729.1">
    <property type="nucleotide sequence ID" value="NZ_JADPRT010000002.1"/>
</dbReference>
<reference evidence="9" key="1">
    <citation type="submission" date="2020-11" db="EMBL/GenBank/DDBJ databases">
        <title>Isolation and identification of active actinomycetes.</title>
        <authorList>
            <person name="Yu B."/>
        </authorList>
    </citation>
    <scope>NUCLEOTIDE SEQUENCE</scope>
    <source>
        <strain evidence="9">NEAU-YB345</strain>
    </source>
</reference>
<feature type="transmembrane region" description="Helical" evidence="7">
    <location>
        <begin position="240"/>
        <end position="260"/>
    </location>
</feature>
<evidence type="ECO:0000313" key="10">
    <source>
        <dbReference type="Proteomes" id="UP000657385"/>
    </source>
</evidence>
<protein>
    <submittedName>
        <fullName evidence="9">Carbohydrate ABC transporter permease</fullName>
    </submittedName>
</protein>
<comment type="similarity">
    <text evidence="7">Belongs to the binding-protein-dependent transport system permease family.</text>
</comment>
<keyword evidence="6 7" id="KW-0472">Membrane</keyword>
<sequence>MRSSLVSRISFNAVALVLTVVFVFPVYWMVTTAFKPNNQIISSSPVWVPTSPTFAHFTTAMHAQFFGNYWVNSLTATVGAVLAALVIALLASVAVARMRFRGRKAFILMIMVAQMAPWAVMQIAIYMIVRDQNMLNAILPLLLFYMMMVLPFTIWTLRNFVAAIPKELEESALIDGCSRFGAFWRIIFPLLAPGLMATSLFGFITAWGEYPLVLVLNKDPAHYTLPLWLTQFQSVFGSDWGATMAASTLFALPVLVLFMIMQRRAVGGLTAGAVKG</sequence>
<dbReference type="Gene3D" id="1.10.3720.10">
    <property type="entry name" value="MetI-like"/>
    <property type="match status" value="1"/>
</dbReference>
<evidence type="ECO:0000256" key="4">
    <source>
        <dbReference type="ARBA" id="ARBA00022692"/>
    </source>
</evidence>
<accession>A0A931FCV9</accession>
<dbReference type="EMBL" id="JADPRT010000002">
    <property type="protein sequence ID" value="MBF9067565.1"/>
    <property type="molecule type" value="Genomic_DNA"/>
</dbReference>
<dbReference type="CDD" id="cd06261">
    <property type="entry name" value="TM_PBP2"/>
    <property type="match status" value="1"/>
</dbReference>
<evidence type="ECO:0000313" key="9">
    <source>
        <dbReference type="EMBL" id="MBF9067565.1"/>
    </source>
</evidence>
<evidence type="ECO:0000256" key="3">
    <source>
        <dbReference type="ARBA" id="ARBA00022475"/>
    </source>
</evidence>
<evidence type="ECO:0000256" key="6">
    <source>
        <dbReference type="ARBA" id="ARBA00023136"/>
    </source>
</evidence>
<keyword evidence="2 7" id="KW-0813">Transport</keyword>
<evidence type="ECO:0000256" key="1">
    <source>
        <dbReference type="ARBA" id="ARBA00004651"/>
    </source>
</evidence>
<evidence type="ECO:0000256" key="2">
    <source>
        <dbReference type="ARBA" id="ARBA00022448"/>
    </source>
</evidence>
<dbReference type="GO" id="GO:0005886">
    <property type="term" value="C:plasma membrane"/>
    <property type="evidence" value="ECO:0007669"/>
    <property type="project" value="UniProtKB-SubCell"/>
</dbReference>
<dbReference type="PROSITE" id="PS50928">
    <property type="entry name" value="ABC_TM1"/>
    <property type="match status" value="1"/>
</dbReference>
<dbReference type="GO" id="GO:0055085">
    <property type="term" value="P:transmembrane transport"/>
    <property type="evidence" value="ECO:0007669"/>
    <property type="project" value="InterPro"/>
</dbReference>
<keyword evidence="4 7" id="KW-0812">Transmembrane</keyword>
<feature type="transmembrane region" description="Helical" evidence="7">
    <location>
        <begin position="182"/>
        <end position="207"/>
    </location>
</feature>
<dbReference type="AlphaFoldDB" id="A0A931FCV9"/>
<dbReference type="InterPro" id="IPR035906">
    <property type="entry name" value="MetI-like_sf"/>
</dbReference>
<feature type="transmembrane region" description="Helical" evidence="7">
    <location>
        <begin position="69"/>
        <end position="93"/>
    </location>
</feature>
<dbReference type="InterPro" id="IPR000515">
    <property type="entry name" value="MetI-like"/>
</dbReference>
<comment type="caution">
    <text evidence="9">The sequence shown here is derived from an EMBL/GenBank/DDBJ whole genome shotgun (WGS) entry which is preliminary data.</text>
</comment>